<protein>
    <submittedName>
        <fullName evidence="3">Aldo/keto reductase</fullName>
    </submittedName>
</protein>
<dbReference type="RefSeq" id="WP_311366940.1">
    <property type="nucleotide sequence ID" value="NZ_JAVRHX010000001.1"/>
</dbReference>
<reference evidence="3 4" key="1">
    <citation type="submission" date="2023-09" db="EMBL/GenBank/DDBJ databases">
        <authorList>
            <person name="Rey-Velasco X."/>
        </authorList>
    </citation>
    <scope>NUCLEOTIDE SEQUENCE [LARGE SCALE GENOMIC DNA]</scope>
    <source>
        <strain evidence="3 4">P117</strain>
    </source>
</reference>
<evidence type="ECO:0000256" key="1">
    <source>
        <dbReference type="ARBA" id="ARBA00023002"/>
    </source>
</evidence>
<accession>A0ABU2ZLC1</accession>
<keyword evidence="1" id="KW-0560">Oxidoreductase</keyword>
<name>A0ABU2ZLC1_9ALTE</name>
<evidence type="ECO:0000259" key="2">
    <source>
        <dbReference type="Pfam" id="PF00248"/>
    </source>
</evidence>
<dbReference type="Gene3D" id="3.20.20.100">
    <property type="entry name" value="NADP-dependent oxidoreductase domain"/>
    <property type="match status" value="1"/>
</dbReference>
<proteinExistence type="predicted"/>
<keyword evidence="4" id="KW-1185">Reference proteome</keyword>
<dbReference type="SUPFAM" id="SSF51430">
    <property type="entry name" value="NAD(P)-linked oxidoreductase"/>
    <property type="match status" value="1"/>
</dbReference>
<dbReference type="InterPro" id="IPR050523">
    <property type="entry name" value="AKR_Detox_Biosynth"/>
</dbReference>
<gene>
    <name evidence="3" type="ORF">RM552_01040</name>
</gene>
<feature type="domain" description="NADP-dependent oxidoreductase" evidence="2">
    <location>
        <begin position="16"/>
        <end position="342"/>
    </location>
</feature>
<dbReference type="CDD" id="cd19094">
    <property type="entry name" value="AKR_Tas-like"/>
    <property type="match status" value="1"/>
</dbReference>
<comment type="caution">
    <text evidence="3">The sequence shown here is derived from an EMBL/GenBank/DDBJ whole genome shotgun (WGS) entry which is preliminary data.</text>
</comment>
<dbReference type="Proteomes" id="UP001253545">
    <property type="component" value="Unassembled WGS sequence"/>
</dbReference>
<evidence type="ECO:0000313" key="4">
    <source>
        <dbReference type="Proteomes" id="UP001253545"/>
    </source>
</evidence>
<sequence length="350" mass="39294">MQYSILGSSDLSVSRVCLGSMTWGIQNTQADADAQIAYAVDAGVNFIDTAEMYPVPPNAETQGDTERCIGSWLVRHPYMREKLIIATKIAGPGFQYIRDSSMISSSTIQTAIEGSLQRLNTDYIDVYQLHWPNRNSPHFGKHWINHIKPSKTNVEQEVDRMRDIVTGIGSAIESGKIRHWGLSDDTCWGIHTYLKLCQELNVPKPVSIQNEFNLLHVKDWPYLIESCVFEEIAYLPWSPLATGMLTGKYLNGKRPEGSRWTLMQRNGLFRLNAQSEAATKAYCDIASKYDISPTQMSLAWCDQVDGVTSTIIGATNQEQLAENIAAFDIQLSKQCLQEIEATLKQYGLPF</sequence>
<dbReference type="InterPro" id="IPR036812">
    <property type="entry name" value="NAD(P)_OxRdtase_dom_sf"/>
</dbReference>
<dbReference type="Pfam" id="PF00248">
    <property type="entry name" value="Aldo_ket_red"/>
    <property type="match status" value="1"/>
</dbReference>
<dbReference type="InterPro" id="IPR023210">
    <property type="entry name" value="NADP_OxRdtase_dom"/>
</dbReference>
<organism evidence="3 4">
    <name type="scientific">Glaciecola petra</name>
    <dbReference type="NCBI Taxonomy" id="3075602"/>
    <lineage>
        <taxon>Bacteria</taxon>
        <taxon>Pseudomonadati</taxon>
        <taxon>Pseudomonadota</taxon>
        <taxon>Gammaproteobacteria</taxon>
        <taxon>Alteromonadales</taxon>
        <taxon>Alteromonadaceae</taxon>
        <taxon>Glaciecola</taxon>
    </lineage>
</organism>
<evidence type="ECO:0000313" key="3">
    <source>
        <dbReference type="EMBL" id="MDT0593425.1"/>
    </source>
</evidence>
<dbReference type="EMBL" id="JAVRHX010000001">
    <property type="protein sequence ID" value="MDT0593425.1"/>
    <property type="molecule type" value="Genomic_DNA"/>
</dbReference>
<dbReference type="PANTHER" id="PTHR43364">
    <property type="entry name" value="NADH-SPECIFIC METHYLGLYOXAL REDUCTASE-RELATED"/>
    <property type="match status" value="1"/>
</dbReference>
<dbReference type="PANTHER" id="PTHR43364:SF4">
    <property type="entry name" value="NAD(P)-LINKED OXIDOREDUCTASE SUPERFAMILY PROTEIN"/>
    <property type="match status" value="1"/>
</dbReference>